<dbReference type="InterPro" id="IPR016833">
    <property type="entry name" value="Put_Na-Bile_cotransptr"/>
</dbReference>
<feature type="transmembrane region" description="Helical" evidence="1">
    <location>
        <begin position="31"/>
        <end position="49"/>
    </location>
</feature>
<comment type="caution">
    <text evidence="2">The sequence shown here is derived from an EMBL/GenBank/DDBJ whole genome shotgun (WGS) entry which is preliminary data.</text>
</comment>
<keyword evidence="1" id="KW-0472">Membrane</keyword>
<proteinExistence type="predicted"/>
<feature type="transmembrane region" description="Helical" evidence="1">
    <location>
        <begin position="7"/>
        <end position="25"/>
    </location>
</feature>
<reference evidence="2 3" key="1">
    <citation type="journal article" date="2015" name="Stand. Genomic Sci.">
        <title>Genomic Encyclopedia of Bacterial and Archaeal Type Strains, Phase III: the genomes of soil and plant-associated and newly described type strains.</title>
        <authorList>
            <person name="Whitman W.B."/>
            <person name="Woyke T."/>
            <person name="Klenk H.P."/>
            <person name="Zhou Y."/>
            <person name="Lilburn T.G."/>
            <person name="Beck B.J."/>
            <person name="De Vos P."/>
            <person name="Vandamme P."/>
            <person name="Eisen J.A."/>
            <person name="Garrity G."/>
            <person name="Hugenholtz P."/>
            <person name="Kyrpides N.C."/>
        </authorList>
    </citation>
    <scope>NUCLEOTIDE SEQUENCE [LARGE SCALE GENOMIC DNA]</scope>
    <source>
        <strain evidence="2 3">CGMCC 1.6858</strain>
    </source>
</reference>
<name>A0A562Q2T1_9PSED</name>
<organism evidence="2 3">
    <name type="scientific">Pseudomonas duriflava</name>
    <dbReference type="NCBI Taxonomy" id="459528"/>
    <lineage>
        <taxon>Bacteria</taxon>
        <taxon>Pseudomonadati</taxon>
        <taxon>Pseudomonadota</taxon>
        <taxon>Gammaproteobacteria</taxon>
        <taxon>Pseudomonadales</taxon>
        <taxon>Pseudomonadaceae</taxon>
        <taxon>Pseudomonas</taxon>
    </lineage>
</organism>
<dbReference type="AlphaFoldDB" id="A0A562Q2T1"/>
<dbReference type="Proteomes" id="UP000316905">
    <property type="component" value="Unassembled WGS sequence"/>
</dbReference>
<keyword evidence="1" id="KW-0812">Transmembrane</keyword>
<keyword evidence="1" id="KW-1133">Transmembrane helix</keyword>
<dbReference type="EMBL" id="VLKY01000013">
    <property type="protein sequence ID" value="TWI50948.1"/>
    <property type="molecule type" value="Genomic_DNA"/>
</dbReference>
<keyword evidence="3" id="KW-1185">Reference proteome</keyword>
<protein>
    <submittedName>
        <fullName evidence="2">Sodium/bile acid cotransporter 7</fullName>
    </submittedName>
</protein>
<sequence length="65" mass="7031">MARPRFLPDNFTLYLIGALLLASFLPCRGMAASVLNIVTNLAIALLFFFHGAKLSRTAIVAGITH</sequence>
<accession>A0A562Q2T1</accession>
<evidence type="ECO:0000256" key="1">
    <source>
        <dbReference type="SAM" id="Phobius"/>
    </source>
</evidence>
<evidence type="ECO:0000313" key="2">
    <source>
        <dbReference type="EMBL" id="TWI50948.1"/>
    </source>
</evidence>
<dbReference type="Pfam" id="PF13593">
    <property type="entry name" value="SBF_like"/>
    <property type="match status" value="1"/>
</dbReference>
<evidence type="ECO:0000313" key="3">
    <source>
        <dbReference type="Proteomes" id="UP000316905"/>
    </source>
</evidence>
<gene>
    <name evidence="2" type="ORF">IQ22_03647</name>
</gene>